<dbReference type="Proteomes" id="UP000541810">
    <property type="component" value="Unassembled WGS sequence"/>
</dbReference>
<keyword evidence="1 4" id="KW-0533">Nickel</keyword>
<dbReference type="Gene3D" id="3.30.2320.80">
    <property type="match status" value="1"/>
</dbReference>
<evidence type="ECO:0000256" key="3">
    <source>
        <dbReference type="ARBA" id="ARBA00022833"/>
    </source>
</evidence>
<protein>
    <recommendedName>
        <fullName evidence="4">Hydrogenase maturation factor HypA</fullName>
    </recommendedName>
</protein>
<dbReference type="PIRSF" id="PIRSF004761">
    <property type="entry name" value="Hydrgn_mat_HypA"/>
    <property type="match status" value="1"/>
</dbReference>
<feature type="binding site" evidence="4">
    <location>
        <position position="76"/>
    </location>
    <ligand>
        <name>Zn(2+)</name>
        <dbReference type="ChEBI" id="CHEBI:29105"/>
    </ligand>
</feature>
<dbReference type="GO" id="GO:0051604">
    <property type="term" value="P:protein maturation"/>
    <property type="evidence" value="ECO:0007669"/>
    <property type="project" value="InterPro"/>
</dbReference>
<evidence type="ECO:0000256" key="4">
    <source>
        <dbReference type="HAMAP-Rule" id="MF_00213"/>
    </source>
</evidence>
<comment type="function">
    <text evidence="4">Involved in the maturation of [NiFe] hydrogenases. Required for nickel insertion into the metal center of the hydrogenase.</text>
</comment>
<comment type="similarity">
    <text evidence="4">Belongs to the HypA/HybF family.</text>
</comment>
<keyword evidence="6" id="KW-1185">Reference proteome</keyword>
<dbReference type="HAMAP" id="MF_00213">
    <property type="entry name" value="HypA_HybF"/>
    <property type="match status" value="1"/>
</dbReference>
<proteinExistence type="inferred from homology"/>
<gene>
    <name evidence="4" type="primary">hypA</name>
    <name evidence="5" type="ORF">HNQ40_000057</name>
</gene>
<dbReference type="GO" id="GO:0008270">
    <property type="term" value="F:zinc ion binding"/>
    <property type="evidence" value="ECO:0007669"/>
    <property type="project" value="UniProtKB-UniRule"/>
</dbReference>
<dbReference type="Pfam" id="PF01155">
    <property type="entry name" value="HypA"/>
    <property type="match status" value="1"/>
</dbReference>
<dbReference type="PANTHER" id="PTHR34535">
    <property type="entry name" value="HYDROGENASE MATURATION FACTOR HYPA"/>
    <property type="match status" value="1"/>
</dbReference>
<feature type="binding site" evidence="4">
    <location>
        <position position="2"/>
    </location>
    <ligand>
        <name>Ni(2+)</name>
        <dbReference type="ChEBI" id="CHEBI:49786"/>
    </ligand>
</feature>
<reference evidence="5 6" key="1">
    <citation type="submission" date="2020-08" db="EMBL/GenBank/DDBJ databases">
        <title>Genomic Encyclopedia of Type Strains, Phase IV (KMG-IV): sequencing the most valuable type-strain genomes for metagenomic binning, comparative biology and taxonomic classification.</title>
        <authorList>
            <person name="Goeker M."/>
        </authorList>
    </citation>
    <scope>NUCLEOTIDE SEQUENCE [LARGE SCALE GENOMIC DNA]</scope>
    <source>
        <strain evidence="5 6">DSM 103725</strain>
    </source>
</reference>
<keyword evidence="3 4" id="KW-0862">Zinc</keyword>
<feature type="binding site" evidence="4">
    <location>
        <position position="73"/>
    </location>
    <ligand>
        <name>Zn(2+)</name>
        <dbReference type="ChEBI" id="CHEBI:29105"/>
    </ligand>
</feature>
<feature type="binding site" evidence="4">
    <location>
        <position position="89"/>
    </location>
    <ligand>
        <name>Zn(2+)</name>
        <dbReference type="ChEBI" id="CHEBI:29105"/>
    </ligand>
</feature>
<evidence type="ECO:0000313" key="6">
    <source>
        <dbReference type="Proteomes" id="UP000541810"/>
    </source>
</evidence>
<evidence type="ECO:0000256" key="1">
    <source>
        <dbReference type="ARBA" id="ARBA00022596"/>
    </source>
</evidence>
<evidence type="ECO:0000313" key="5">
    <source>
        <dbReference type="EMBL" id="MBB6428251.1"/>
    </source>
</evidence>
<dbReference type="AlphaFoldDB" id="A0A7X0LJ56"/>
<keyword evidence="2 4" id="KW-0479">Metal-binding</keyword>
<evidence type="ECO:0000256" key="2">
    <source>
        <dbReference type="ARBA" id="ARBA00022723"/>
    </source>
</evidence>
<feature type="binding site" evidence="4">
    <location>
        <position position="92"/>
    </location>
    <ligand>
        <name>Zn(2+)</name>
        <dbReference type="ChEBI" id="CHEBI:29105"/>
    </ligand>
</feature>
<dbReference type="PANTHER" id="PTHR34535:SF3">
    <property type="entry name" value="HYDROGENASE MATURATION FACTOR HYPA"/>
    <property type="match status" value="1"/>
</dbReference>
<dbReference type="EMBL" id="JACHGY010000001">
    <property type="protein sequence ID" value="MBB6428251.1"/>
    <property type="molecule type" value="Genomic_DNA"/>
</dbReference>
<organism evidence="5 6">
    <name type="scientific">Algisphaera agarilytica</name>
    <dbReference type="NCBI Taxonomy" id="1385975"/>
    <lineage>
        <taxon>Bacteria</taxon>
        <taxon>Pseudomonadati</taxon>
        <taxon>Planctomycetota</taxon>
        <taxon>Phycisphaerae</taxon>
        <taxon>Phycisphaerales</taxon>
        <taxon>Phycisphaeraceae</taxon>
        <taxon>Algisphaera</taxon>
    </lineage>
</organism>
<comment type="caution">
    <text evidence="5">The sequence shown here is derived from an EMBL/GenBank/DDBJ whole genome shotgun (WGS) entry which is preliminary data.</text>
</comment>
<sequence>MHELSVAISIVQSITDATAAEDHGQIAAVNVRVGAMSGVIPEALQFAWTPATRDTPLQGSELRVEFIPAAIYCENCSDTVELPGQRLVCPVCQTRSPRLVRGRELDILSVELQPESQHAS</sequence>
<accession>A0A7X0LJ56</accession>
<dbReference type="RefSeq" id="WP_184675234.1">
    <property type="nucleotide sequence ID" value="NZ_JACHGY010000001.1"/>
</dbReference>
<dbReference type="GO" id="GO:0016151">
    <property type="term" value="F:nickel cation binding"/>
    <property type="evidence" value="ECO:0007669"/>
    <property type="project" value="UniProtKB-UniRule"/>
</dbReference>
<name>A0A7X0LJ56_9BACT</name>
<dbReference type="InterPro" id="IPR000688">
    <property type="entry name" value="HypA/HybF"/>
</dbReference>